<dbReference type="Proteomes" id="UP000031599">
    <property type="component" value="Unassembled WGS sequence"/>
</dbReference>
<reference evidence="1 2" key="1">
    <citation type="submission" date="2014-12" db="EMBL/GenBank/DDBJ databases">
        <title>Genome assembly of Enhygromyxa salina DSM 15201.</title>
        <authorList>
            <person name="Sharma G."/>
            <person name="Subramanian S."/>
        </authorList>
    </citation>
    <scope>NUCLEOTIDE SEQUENCE [LARGE SCALE GENOMIC DNA]</scope>
    <source>
        <strain evidence="1 2">DSM 15201</strain>
    </source>
</reference>
<evidence type="ECO:0000313" key="2">
    <source>
        <dbReference type="Proteomes" id="UP000031599"/>
    </source>
</evidence>
<evidence type="ECO:0000313" key="1">
    <source>
        <dbReference type="EMBL" id="KIG16399.1"/>
    </source>
</evidence>
<comment type="caution">
    <text evidence="1">The sequence shown here is derived from an EMBL/GenBank/DDBJ whole genome shotgun (WGS) entry which is preliminary data.</text>
</comment>
<sequence>MERELRAAQDRNRALQDALRARTTLSLNSQFLLDSLDVEDTVVLPRAEATYRPPGFVSRLLPKGLFRTLEQRLAELRAFNDTMTGVEVTRAEILLHADVERQVLSERWLEWADAYVQQRLSRTNPKDLGNPLLTYLRIYDELLPWLDELAYGDPENRRIDSVHRQILGSVVEYIPWRLYHATWSSWVSPTPGGNATFAPDILLSPQLVEVCRHHLDLYRFYSAAALDLVLDQTTPAPGVSDHDARVELQSLANDIEEVRPFLVRAMRPERFMIMLGEHLHAAPIWILLRGHLALVFAGSERQLLEGMQRQHYPYQLMIGFDGLLRHPLFHWRTAAQLPAPALGANLTVVRAIHTKLLAAFARIDVAAILREPRAANEQEIEPLAQANALLAEADGEDDTSDGRDPKLGSLRLSPRMSQLLTRLERDFDCRVRAGKGSEISIYRPGGRIFTLGRHKRNDRIRWPHVRQILRTLTIDEADWVASIWQRS</sequence>
<dbReference type="AlphaFoldDB" id="A0A0C1ZFH1"/>
<organism evidence="1 2">
    <name type="scientific">Enhygromyxa salina</name>
    <dbReference type="NCBI Taxonomy" id="215803"/>
    <lineage>
        <taxon>Bacteria</taxon>
        <taxon>Pseudomonadati</taxon>
        <taxon>Myxococcota</taxon>
        <taxon>Polyangia</taxon>
        <taxon>Nannocystales</taxon>
        <taxon>Nannocystaceae</taxon>
        <taxon>Enhygromyxa</taxon>
    </lineage>
</organism>
<dbReference type="EMBL" id="JMCC02000039">
    <property type="protein sequence ID" value="KIG16399.1"/>
    <property type="molecule type" value="Genomic_DNA"/>
</dbReference>
<accession>A0A0C1ZFH1</accession>
<name>A0A0C1ZFH1_9BACT</name>
<proteinExistence type="predicted"/>
<protein>
    <submittedName>
        <fullName evidence="1">Uncharacterized protein</fullName>
    </submittedName>
</protein>
<gene>
    <name evidence="1" type="ORF">DB30_04566</name>
</gene>